<evidence type="ECO:0000256" key="2">
    <source>
        <dbReference type="ARBA" id="ARBA00023326"/>
    </source>
</evidence>
<name>A0ABX6B4B2_9ACTN</name>
<keyword evidence="1" id="KW-0732">Signal</keyword>
<keyword evidence="5" id="KW-1185">Reference proteome</keyword>
<keyword evidence="2" id="KW-0624">Polysaccharide degradation</keyword>
<dbReference type="SUPFAM" id="SSF49384">
    <property type="entry name" value="Carbohydrate-binding domain"/>
    <property type="match status" value="1"/>
</dbReference>
<protein>
    <recommendedName>
        <fullName evidence="3">CBM2 domain-containing protein</fullName>
    </recommendedName>
</protein>
<sequence length="93" mass="9385">MGALPPFVGPEPVAGVLPSRPAPGACAHVNARTPARRRVDSLWNGSATCRGQNVMVHNAGRNGSLNPGQSATFGYVVSGSGGDSTTSLPCRVG</sequence>
<dbReference type="InterPro" id="IPR001919">
    <property type="entry name" value="CBD2"/>
</dbReference>
<dbReference type="InterPro" id="IPR012291">
    <property type="entry name" value="CBM2_carb-bd_dom_sf"/>
</dbReference>
<evidence type="ECO:0000313" key="4">
    <source>
        <dbReference type="EMBL" id="QEV08916.1"/>
    </source>
</evidence>
<keyword evidence="2" id="KW-0119">Carbohydrate metabolism</keyword>
<gene>
    <name evidence="4" type="ORF">CP972_27830</name>
</gene>
<dbReference type="InterPro" id="IPR008965">
    <property type="entry name" value="CBM2/CBM3_carb-bd_dom_sf"/>
</dbReference>
<evidence type="ECO:0000259" key="3">
    <source>
        <dbReference type="Pfam" id="PF00553"/>
    </source>
</evidence>
<proteinExistence type="predicted"/>
<dbReference type="EMBL" id="CP023697">
    <property type="protein sequence ID" value="QEV08916.1"/>
    <property type="molecule type" value="Genomic_DNA"/>
</dbReference>
<dbReference type="Pfam" id="PF00553">
    <property type="entry name" value="CBM_2"/>
    <property type="match status" value="1"/>
</dbReference>
<dbReference type="Gene3D" id="2.60.40.290">
    <property type="match status" value="1"/>
</dbReference>
<organism evidence="4 5">
    <name type="scientific">Streptomyces prasinus</name>
    <dbReference type="NCBI Taxonomy" id="67345"/>
    <lineage>
        <taxon>Bacteria</taxon>
        <taxon>Bacillati</taxon>
        <taxon>Actinomycetota</taxon>
        <taxon>Actinomycetes</taxon>
        <taxon>Kitasatosporales</taxon>
        <taxon>Streptomycetaceae</taxon>
        <taxon>Streptomyces</taxon>
    </lineage>
</organism>
<reference evidence="4 5" key="1">
    <citation type="submission" date="2017-09" db="EMBL/GenBank/DDBJ databases">
        <authorList>
            <person name="Lee N."/>
            <person name="Cho B.-K."/>
        </authorList>
    </citation>
    <scope>NUCLEOTIDE SEQUENCE [LARGE SCALE GENOMIC DNA]</scope>
    <source>
        <strain evidence="4 5">ATCC 13879</strain>
    </source>
</reference>
<dbReference type="Proteomes" id="UP000326041">
    <property type="component" value="Chromosome"/>
</dbReference>
<accession>A0ABX6B4B2</accession>
<feature type="domain" description="CBM2" evidence="3">
    <location>
        <begin position="30"/>
        <end position="87"/>
    </location>
</feature>
<evidence type="ECO:0000313" key="5">
    <source>
        <dbReference type="Proteomes" id="UP000326041"/>
    </source>
</evidence>
<evidence type="ECO:0000256" key="1">
    <source>
        <dbReference type="ARBA" id="ARBA00022729"/>
    </source>
</evidence>